<proteinExistence type="predicted"/>
<dbReference type="Proteomes" id="UP001259832">
    <property type="component" value="Unassembled WGS sequence"/>
</dbReference>
<evidence type="ECO:0000313" key="3">
    <source>
        <dbReference type="Proteomes" id="UP001259832"/>
    </source>
</evidence>
<feature type="compositionally biased region" description="Polar residues" evidence="1">
    <location>
        <begin position="198"/>
        <end position="209"/>
    </location>
</feature>
<evidence type="ECO:0000313" key="2">
    <source>
        <dbReference type="EMBL" id="KAK1947334.1"/>
    </source>
</evidence>
<gene>
    <name evidence="2" type="ORF">P3T76_001344</name>
</gene>
<protein>
    <submittedName>
        <fullName evidence="2">Uncharacterized protein</fullName>
    </submittedName>
</protein>
<keyword evidence="3" id="KW-1185">Reference proteome</keyword>
<sequence>MMKVSVFRLTKMPTLSDEEQELIQKDREANPGCFYSTALSQSCRSINGDSKCEIIKKIFRQCPNTRKELISNRKEITEDEHGGEAAAGDFFNRERMDPRKGYLTFLHPFNKFSGEQEFGNFFQQRGDDFEAQMSPFDFLRQEMLRPFENFFGGSLLGRGDSNPFEGLEEFERMPVRPPSPTPHRPSRQAPPNPPHYSFQPSQGRSSGETNAKERAQGKSDMFADYSGRVEEI</sequence>
<name>A0AAD9LUL7_9STRA</name>
<comment type="caution">
    <text evidence="2">The sequence shown here is derived from an EMBL/GenBank/DDBJ whole genome shotgun (WGS) entry which is preliminary data.</text>
</comment>
<dbReference type="AlphaFoldDB" id="A0AAD9LUL7"/>
<organism evidence="2 3">
    <name type="scientific">Phytophthora citrophthora</name>
    <dbReference type="NCBI Taxonomy" id="4793"/>
    <lineage>
        <taxon>Eukaryota</taxon>
        <taxon>Sar</taxon>
        <taxon>Stramenopiles</taxon>
        <taxon>Oomycota</taxon>
        <taxon>Peronosporomycetes</taxon>
        <taxon>Peronosporales</taxon>
        <taxon>Peronosporaceae</taxon>
        <taxon>Phytophthora</taxon>
    </lineage>
</organism>
<evidence type="ECO:0000256" key="1">
    <source>
        <dbReference type="SAM" id="MobiDB-lite"/>
    </source>
</evidence>
<feature type="compositionally biased region" description="Pro residues" evidence="1">
    <location>
        <begin position="175"/>
        <end position="194"/>
    </location>
</feature>
<dbReference type="EMBL" id="JASMQC010000002">
    <property type="protein sequence ID" value="KAK1947334.1"/>
    <property type="molecule type" value="Genomic_DNA"/>
</dbReference>
<accession>A0AAD9LUL7</accession>
<reference evidence="2" key="1">
    <citation type="submission" date="2023-08" db="EMBL/GenBank/DDBJ databases">
        <title>Reference Genome Resource for the Citrus Pathogen Phytophthora citrophthora.</title>
        <authorList>
            <person name="Moller H."/>
            <person name="Coetzee B."/>
            <person name="Rose L.J."/>
            <person name="Van Niekerk J.M."/>
        </authorList>
    </citation>
    <scope>NUCLEOTIDE SEQUENCE</scope>
    <source>
        <strain evidence="2">STE-U-9442</strain>
    </source>
</reference>
<feature type="region of interest" description="Disordered" evidence="1">
    <location>
        <begin position="172"/>
        <end position="232"/>
    </location>
</feature>